<reference evidence="1 2" key="1">
    <citation type="submission" date="2023-10" db="EMBL/GenBank/DDBJ databases">
        <title>Genomes of two closely related lineages of the louse Polyplax serrata with different host specificities.</title>
        <authorList>
            <person name="Martinu J."/>
            <person name="Tarabai H."/>
            <person name="Stefka J."/>
            <person name="Hypsa V."/>
        </authorList>
    </citation>
    <scope>NUCLEOTIDE SEQUENCE [LARGE SCALE GENOMIC DNA]</scope>
    <source>
        <strain evidence="1">HR10_N</strain>
    </source>
</reference>
<gene>
    <name evidence="1" type="ORF">RUM43_006411</name>
</gene>
<accession>A0AAN8PYP0</accession>
<sequence>MIKIDEDDPVGELEPSFPHRDVKIRKGVDVKEFYDLQSEIGRLSTKACVTPVRHRSGIFINIQSSTSPAVELRKERSSAVGVYINYFLGGCNF</sequence>
<dbReference type="AlphaFoldDB" id="A0AAN8PYP0"/>
<protein>
    <submittedName>
        <fullName evidence="1">Uncharacterized protein</fullName>
    </submittedName>
</protein>
<evidence type="ECO:0000313" key="2">
    <source>
        <dbReference type="Proteomes" id="UP001372834"/>
    </source>
</evidence>
<organism evidence="1 2">
    <name type="scientific">Polyplax serrata</name>
    <name type="common">Common mouse louse</name>
    <dbReference type="NCBI Taxonomy" id="468196"/>
    <lineage>
        <taxon>Eukaryota</taxon>
        <taxon>Metazoa</taxon>
        <taxon>Ecdysozoa</taxon>
        <taxon>Arthropoda</taxon>
        <taxon>Hexapoda</taxon>
        <taxon>Insecta</taxon>
        <taxon>Pterygota</taxon>
        <taxon>Neoptera</taxon>
        <taxon>Paraneoptera</taxon>
        <taxon>Psocodea</taxon>
        <taxon>Troctomorpha</taxon>
        <taxon>Phthiraptera</taxon>
        <taxon>Anoplura</taxon>
        <taxon>Polyplacidae</taxon>
        <taxon>Polyplax</taxon>
    </lineage>
</organism>
<comment type="caution">
    <text evidence="1">The sequence shown here is derived from an EMBL/GenBank/DDBJ whole genome shotgun (WGS) entry which is preliminary data.</text>
</comment>
<dbReference type="Proteomes" id="UP001372834">
    <property type="component" value="Unassembled WGS sequence"/>
</dbReference>
<dbReference type="EMBL" id="JAWJWE010000037">
    <property type="protein sequence ID" value="KAK6626106.1"/>
    <property type="molecule type" value="Genomic_DNA"/>
</dbReference>
<proteinExistence type="predicted"/>
<evidence type="ECO:0000313" key="1">
    <source>
        <dbReference type="EMBL" id="KAK6626106.1"/>
    </source>
</evidence>
<name>A0AAN8PYP0_POLSC</name>